<reference evidence="2 3" key="1">
    <citation type="submission" date="2019-05" db="EMBL/GenBank/DDBJ databases">
        <title>Another draft genome of Portunus trituberculatus and its Hox gene families provides insights of decapod evolution.</title>
        <authorList>
            <person name="Jeong J.-H."/>
            <person name="Song I."/>
            <person name="Kim S."/>
            <person name="Choi T."/>
            <person name="Kim D."/>
            <person name="Ryu S."/>
            <person name="Kim W."/>
        </authorList>
    </citation>
    <scope>NUCLEOTIDE SEQUENCE [LARGE SCALE GENOMIC DNA]</scope>
    <source>
        <tissue evidence="2">Muscle</tissue>
    </source>
</reference>
<proteinExistence type="predicted"/>
<gene>
    <name evidence="2" type="ORF">E2C01_046366</name>
</gene>
<dbReference type="AlphaFoldDB" id="A0A5B7G4L3"/>
<protein>
    <submittedName>
        <fullName evidence="2">Uncharacterized protein</fullName>
    </submittedName>
</protein>
<accession>A0A5B7G4L3</accession>
<organism evidence="2 3">
    <name type="scientific">Portunus trituberculatus</name>
    <name type="common">Swimming crab</name>
    <name type="synonym">Neptunus trituberculatus</name>
    <dbReference type="NCBI Taxonomy" id="210409"/>
    <lineage>
        <taxon>Eukaryota</taxon>
        <taxon>Metazoa</taxon>
        <taxon>Ecdysozoa</taxon>
        <taxon>Arthropoda</taxon>
        <taxon>Crustacea</taxon>
        <taxon>Multicrustacea</taxon>
        <taxon>Malacostraca</taxon>
        <taxon>Eumalacostraca</taxon>
        <taxon>Eucarida</taxon>
        <taxon>Decapoda</taxon>
        <taxon>Pleocyemata</taxon>
        <taxon>Brachyura</taxon>
        <taxon>Eubrachyura</taxon>
        <taxon>Portunoidea</taxon>
        <taxon>Portunidae</taxon>
        <taxon>Portuninae</taxon>
        <taxon>Portunus</taxon>
    </lineage>
</organism>
<evidence type="ECO:0000313" key="3">
    <source>
        <dbReference type="Proteomes" id="UP000324222"/>
    </source>
</evidence>
<feature type="compositionally biased region" description="Basic and acidic residues" evidence="1">
    <location>
        <begin position="1"/>
        <end position="18"/>
    </location>
</feature>
<comment type="caution">
    <text evidence="2">The sequence shown here is derived from an EMBL/GenBank/DDBJ whole genome shotgun (WGS) entry which is preliminary data.</text>
</comment>
<sequence length="107" mass="11870">MAKWGQRDDEASLKDSKASQESTIPSLLQEDGGKAYSALDKANILATNFTGKMYILDMERTPSIQPDIVSEKLMLVKTCKSEVKYILIKVDKKKAVGSNKINLCQLC</sequence>
<evidence type="ECO:0000256" key="1">
    <source>
        <dbReference type="SAM" id="MobiDB-lite"/>
    </source>
</evidence>
<name>A0A5B7G4L3_PORTR</name>
<dbReference type="EMBL" id="VSRR010010922">
    <property type="protein sequence ID" value="MPC52496.1"/>
    <property type="molecule type" value="Genomic_DNA"/>
</dbReference>
<evidence type="ECO:0000313" key="2">
    <source>
        <dbReference type="EMBL" id="MPC52496.1"/>
    </source>
</evidence>
<feature type="region of interest" description="Disordered" evidence="1">
    <location>
        <begin position="1"/>
        <end position="25"/>
    </location>
</feature>
<dbReference type="Proteomes" id="UP000324222">
    <property type="component" value="Unassembled WGS sequence"/>
</dbReference>
<keyword evidence="3" id="KW-1185">Reference proteome</keyword>